<dbReference type="InterPro" id="IPR003797">
    <property type="entry name" value="DegV"/>
</dbReference>
<name>A0AA45HJ53_9BACT</name>
<dbReference type="AlphaFoldDB" id="A0AA45HJ53"/>
<dbReference type="NCBIfam" id="TIGR00762">
    <property type="entry name" value="DegV"/>
    <property type="match status" value="1"/>
</dbReference>
<dbReference type="Gene3D" id="3.30.1180.10">
    <property type="match status" value="1"/>
</dbReference>
<accession>A0AA45HJ53</accession>
<dbReference type="PROSITE" id="PS51482">
    <property type="entry name" value="DEGV"/>
    <property type="match status" value="1"/>
</dbReference>
<dbReference type="InterPro" id="IPR050270">
    <property type="entry name" value="DegV_domain_contain"/>
</dbReference>
<evidence type="ECO:0000256" key="1">
    <source>
        <dbReference type="ARBA" id="ARBA00023121"/>
    </source>
</evidence>
<gene>
    <name evidence="2" type="ORF">C7380_104142</name>
</gene>
<protein>
    <submittedName>
        <fullName evidence="2">DegV family protein with EDD domain</fullName>
    </submittedName>
</protein>
<dbReference type="Pfam" id="PF02645">
    <property type="entry name" value="DegV"/>
    <property type="match status" value="1"/>
</dbReference>
<evidence type="ECO:0000313" key="2">
    <source>
        <dbReference type="EMBL" id="PWJ95723.1"/>
    </source>
</evidence>
<dbReference type="EMBL" id="QGGI01000004">
    <property type="protein sequence ID" value="PWJ95723.1"/>
    <property type="molecule type" value="Genomic_DNA"/>
</dbReference>
<sequence length="280" mass="32080">MKIGIVTDNTCNISKEKLKELNIGYVPLYINKEDEFIKANRLDLEDYYEFIKNSNYVPKTSQPSVKDFEEVYTYMIQEFDYIISVHLSAVLSGTFNSALMAANIVNSDKIKVIDSKLASWALGFLIEDLEKKIKNDEKNLESIINFCKNYYKRVKVYFSVGDLNYLYKGGRIGKAKSLMGGLLKLKPILSLNDGILTPIKNIRGMKKLNKEIVDMSFEKNKNIKHIMVLHTNNKEIAEDIYLNIKNKNIDLEIRKDYIDIVIGTHLGPDSGGLITVWEES</sequence>
<evidence type="ECO:0000313" key="3">
    <source>
        <dbReference type="Proteomes" id="UP000245921"/>
    </source>
</evidence>
<dbReference type="InterPro" id="IPR043168">
    <property type="entry name" value="DegV_C"/>
</dbReference>
<dbReference type="RefSeq" id="WP_109604249.1">
    <property type="nucleotide sequence ID" value="NZ_JAMHJO010000008.1"/>
</dbReference>
<keyword evidence="3" id="KW-1185">Reference proteome</keyword>
<dbReference type="Gene3D" id="3.40.50.10170">
    <property type="match status" value="1"/>
</dbReference>
<dbReference type="PANTHER" id="PTHR33434">
    <property type="entry name" value="DEGV DOMAIN-CONTAINING PROTEIN DR_1986-RELATED"/>
    <property type="match status" value="1"/>
</dbReference>
<comment type="caution">
    <text evidence="2">The sequence shown here is derived from an EMBL/GenBank/DDBJ whole genome shotgun (WGS) entry which is preliminary data.</text>
</comment>
<dbReference type="PANTHER" id="PTHR33434:SF2">
    <property type="entry name" value="FATTY ACID-BINDING PROTEIN TM_1468"/>
    <property type="match status" value="1"/>
</dbReference>
<proteinExistence type="predicted"/>
<reference evidence="2 3" key="1">
    <citation type="submission" date="2018-05" db="EMBL/GenBank/DDBJ databases">
        <title>Genomic Encyclopedia of Type Strains, Phase IV (KMG-IV): sequencing the most valuable type-strain genomes for metagenomic binning, comparative biology and taxonomic classification.</title>
        <authorList>
            <person name="Goeker M."/>
        </authorList>
    </citation>
    <scope>NUCLEOTIDE SEQUENCE [LARGE SCALE GENOMIC DNA]</scope>
    <source>
        <strain evidence="2 3">DSM 24906</strain>
    </source>
</reference>
<dbReference type="SUPFAM" id="SSF82549">
    <property type="entry name" value="DAK1/DegV-like"/>
    <property type="match status" value="1"/>
</dbReference>
<keyword evidence="1" id="KW-0446">Lipid-binding</keyword>
<dbReference type="GO" id="GO:0008289">
    <property type="term" value="F:lipid binding"/>
    <property type="evidence" value="ECO:0007669"/>
    <property type="project" value="UniProtKB-KW"/>
</dbReference>
<dbReference type="Proteomes" id="UP000245921">
    <property type="component" value="Unassembled WGS sequence"/>
</dbReference>
<organism evidence="2 3">
    <name type="scientific">Oceanotoga teriensis</name>
    <dbReference type="NCBI Taxonomy" id="515440"/>
    <lineage>
        <taxon>Bacteria</taxon>
        <taxon>Thermotogati</taxon>
        <taxon>Thermotogota</taxon>
        <taxon>Thermotogae</taxon>
        <taxon>Petrotogales</taxon>
        <taxon>Petrotogaceae</taxon>
        <taxon>Oceanotoga</taxon>
    </lineage>
</organism>